<dbReference type="Pfam" id="PF13493">
    <property type="entry name" value="DUF4118"/>
    <property type="match status" value="1"/>
</dbReference>
<evidence type="ECO:0000256" key="12">
    <source>
        <dbReference type="ARBA" id="ARBA00023136"/>
    </source>
</evidence>
<keyword evidence="11" id="KW-0902">Two-component regulatory system</keyword>
<keyword evidence="6 13" id="KW-0812">Transmembrane</keyword>
<dbReference type="GO" id="GO:0005886">
    <property type="term" value="C:plasma membrane"/>
    <property type="evidence" value="ECO:0007669"/>
    <property type="project" value="TreeGrafter"/>
</dbReference>
<dbReference type="CDD" id="cd00082">
    <property type="entry name" value="HisKA"/>
    <property type="match status" value="1"/>
</dbReference>
<feature type="domain" description="Histidine kinase" evidence="14">
    <location>
        <begin position="137"/>
        <end position="351"/>
    </location>
</feature>
<keyword evidence="8 15" id="KW-0418">Kinase</keyword>
<dbReference type="InterPro" id="IPR003594">
    <property type="entry name" value="HATPase_dom"/>
</dbReference>
<dbReference type="Pfam" id="PF00512">
    <property type="entry name" value="HisKA"/>
    <property type="match status" value="1"/>
</dbReference>
<feature type="transmembrane region" description="Helical" evidence="13">
    <location>
        <begin position="91"/>
        <end position="109"/>
    </location>
</feature>
<keyword evidence="12 13" id="KW-0472">Membrane</keyword>
<evidence type="ECO:0000256" key="1">
    <source>
        <dbReference type="ARBA" id="ARBA00000085"/>
    </source>
</evidence>
<dbReference type="InterPro" id="IPR005467">
    <property type="entry name" value="His_kinase_dom"/>
</dbReference>
<dbReference type="STRING" id="76595.SAMN05660313_00904"/>
<dbReference type="AlphaFoldDB" id="A0A1K1MX09"/>
<dbReference type="InterPro" id="IPR025201">
    <property type="entry name" value="KdpD_TM"/>
</dbReference>
<keyword evidence="10 13" id="KW-1133">Transmembrane helix</keyword>
<dbReference type="Pfam" id="PF02518">
    <property type="entry name" value="HATPase_c"/>
    <property type="match status" value="1"/>
</dbReference>
<dbReference type="RefSeq" id="WP_244543094.1">
    <property type="nucleotide sequence ID" value="NZ_FPIY01000001.1"/>
</dbReference>
<comment type="subcellular location">
    <subcellularLocation>
        <location evidence="2">Membrane</location>
        <topology evidence="2">Multi-pass membrane protein</topology>
    </subcellularLocation>
</comment>
<dbReference type="Gene3D" id="1.10.287.130">
    <property type="match status" value="1"/>
</dbReference>
<dbReference type="CDD" id="cd00075">
    <property type="entry name" value="HATPase"/>
    <property type="match status" value="1"/>
</dbReference>
<evidence type="ECO:0000256" key="4">
    <source>
        <dbReference type="ARBA" id="ARBA00022553"/>
    </source>
</evidence>
<dbReference type="InterPro" id="IPR036890">
    <property type="entry name" value="HATPase_C_sf"/>
</dbReference>
<evidence type="ECO:0000313" key="16">
    <source>
        <dbReference type="Proteomes" id="UP000183257"/>
    </source>
</evidence>
<evidence type="ECO:0000256" key="11">
    <source>
        <dbReference type="ARBA" id="ARBA00023012"/>
    </source>
</evidence>
<evidence type="ECO:0000256" key="6">
    <source>
        <dbReference type="ARBA" id="ARBA00022692"/>
    </source>
</evidence>
<dbReference type="GO" id="GO:0000155">
    <property type="term" value="F:phosphorelay sensor kinase activity"/>
    <property type="evidence" value="ECO:0007669"/>
    <property type="project" value="InterPro"/>
</dbReference>
<dbReference type="InterPro" id="IPR038318">
    <property type="entry name" value="KdpD_sf"/>
</dbReference>
<dbReference type="SUPFAM" id="SSF47384">
    <property type="entry name" value="Homodimeric domain of signal transducing histidine kinase"/>
    <property type="match status" value="1"/>
</dbReference>
<organism evidence="15 16">
    <name type="scientific">Cellulophaga fucicola</name>
    <dbReference type="NCBI Taxonomy" id="76595"/>
    <lineage>
        <taxon>Bacteria</taxon>
        <taxon>Pseudomonadati</taxon>
        <taxon>Bacteroidota</taxon>
        <taxon>Flavobacteriia</taxon>
        <taxon>Flavobacteriales</taxon>
        <taxon>Flavobacteriaceae</taxon>
        <taxon>Cellulophaga</taxon>
    </lineage>
</organism>
<evidence type="ECO:0000256" key="9">
    <source>
        <dbReference type="ARBA" id="ARBA00022840"/>
    </source>
</evidence>
<dbReference type="Proteomes" id="UP000183257">
    <property type="component" value="Unassembled WGS sequence"/>
</dbReference>
<dbReference type="EC" id="2.7.13.3" evidence="3"/>
<keyword evidence="4" id="KW-0597">Phosphoprotein</keyword>
<evidence type="ECO:0000256" key="2">
    <source>
        <dbReference type="ARBA" id="ARBA00004141"/>
    </source>
</evidence>
<dbReference type="EMBL" id="FPIY01000001">
    <property type="protein sequence ID" value="SFW26526.1"/>
    <property type="molecule type" value="Genomic_DNA"/>
</dbReference>
<comment type="catalytic activity">
    <reaction evidence="1">
        <text>ATP + protein L-histidine = ADP + protein N-phospho-L-histidine.</text>
        <dbReference type="EC" id="2.7.13.3"/>
    </reaction>
</comment>
<name>A0A1K1MX09_9FLAO</name>
<accession>A0A1K1MX09</accession>
<reference evidence="16" key="1">
    <citation type="submission" date="2016-11" db="EMBL/GenBank/DDBJ databases">
        <authorList>
            <person name="Varghese N."/>
            <person name="Submissions S."/>
        </authorList>
    </citation>
    <scope>NUCLEOTIDE SEQUENCE [LARGE SCALE GENOMIC DNA]</scope>
    <source>
        <strain evidence="16">DSM 24786</strain>
    </source>
</reference>
<evidence type="ECO:0000313" key="15">
    <source>
        <dbReference type="EMBL" id="SFW26526.1"/>
    </source>
</evidence>
<dbReference type="InterPro" id="IPR004358">
    <property type="entry name" value="Sig_transdc_His_kin-like_C"/>
</dbReference>
<evidence type="ECO:0000256" key="10">
    <source>
        <dbReference type="ARBA" id="ARBA00022989"/>
    </source>
</evidence>
<dbReference type="PRINTS" id="PR00344">
    <property type="entry name" value="BCTRLSENSOR"/>
</dbReference>
<keyword evidence="9" id="KW-0067">ATP-binding</keyword>
<dbReference type="SMART" id="SM00388">
    <property type="entry name" value="HisKA"/>
    <property type="match status" value="1"/>
</dbReference>
<keyword evidence="16" id="KW-1185">Reference proteome</keyword>
<feature type="transmembrane region" description="Helical" evidence="13">
    <location>
        <begin position="12"/>
        <end position="30"/>
    </location>
</feature>
<feature type="transmembrane region" description="Helical" evidence="13">
    <location>
        <begin position="36"/>
        <end position="56"/>
    </location>
</feature>
<dbReference type="PANTHER" id="PTHR45569">
    <property type="entry name" value="SENSOR PROTEIN KDPD"/>
    <property type="match status" value="1"/>
</dbReference>
<evidence type="ECO:0000259" key="14">
    <source>
        <dbReference type="PROSITE" id="PS50109"/>
    </source>
</evidence>
<dbReference type="InterPro" id="IPR003661">
    <property type="entry name" value="HisK_dim/P_dom"/>
</dbReference>
<dbReference type="GO" id="GO:0005524">
    <property type="term" value="F:ATP binding"/>
    <property type="evidence" value="ECO:0007669"/>
    <property type="project" value="UniProtKB-KW"/>
</dbReference>
<evidence type="ECO:0000256" key="3">
    <source>
        <dbReference type="ARBA" id="ARBA00012438"/>
    </source>
</evidence>
<evidence type="ECO:0000256" key="5">
    <source>
        <dbReference type="ARBA" id="ARBA00022679"/>
    </source>
</evidence>
<dbReference type="Gene3D" id="3.30.565.10">
    <property type="entry name" value="Histidine kinase-like ATPase, C-terminal domain"/>
    <property type="match status" value="1"/>
</dbReference>
<evidence type="ECO:0000256" key="7">
    <source>
        <dbReference type="ARBA" id="ARBA00022741"/>
    </source>
</evidence>
<dbReference type="PROSITE" id="PS50109">
    <property type="entry name" value="HIS_KIN"/>
    <property type="match status" value="1"/>
</dbReference>
<evidence type="ECO:0000256" key="13">
    <source>
        <dbReference type="SAM" id="Phobius"/>
    </source>
</evidence>
<protein>
    <recommendedName>
        <fullName evidence="3">histidine kinase</fullName>
        <ecNumber evidence="3">2.7.13.3</ecNumber>
    </recommendedName>
</protein>
<dbReference type="SMART" id="SM00387">
    <property type="entry name" value="HATPase_c"/>
    <property type="match status" value="1"/>
</dbReference>
<dbReference type="InterPro" id="IPR036097">
    <property type="entry name" value="HisK_dim/P_sf"/>
</dbReference>
<sequence>MGVLTTKKISSTKQHLICVLLIVFLSVLSYSFKDIIGYRVVALILLLAVSISAILFDILPVIVTALLSALILNFFFIPPTLTLHIDTAEDILMFAMYFVIALINGVLTYKIRQFEIKKQNEIENEKTIALYNTILNSLSHELRTPISAIIGAIDTITDKNIKLSSENKIELYSEIELASNRLNRQVENLLSMSRLEAKTIKPIYDWFDIDELIFSVLKENKKDATNHTITYTPEEDLPLVKIDGGLLETMLHNLIHNALQHTPNETTITVSATCKNNALTIVVADNGIGFPKNTKQHVFNKFYKLNTKNTGGTGLGLSIVKGFTEALNGSIELKNIKPKGAKFTVTIPVEISSIKVLENE</sequence>
<keyword evidence="7" id="KW-0547">Nucleotide-binding</keyword>
<evidence type="ECO:0000256" key="8">
    <source>
        <dbReference type="ARBA" id="ARBA00022777"/>
    </source>
</evidence>
<dbReference type="FunFam" id="3.30.565.10:FF:000006">
    <property type="entry name" value="Sensor histidine kinase WalK"/>
    <property type="match status" value="1"/>
</dbReference>
<dbReference type="InterPro" id="IPR052023">
    <property type="entry name" value="Histidine_kinase_KdpD"/>
</dbReference>
<proteinExistence type="predicted"/>
<gene>
    <name evidence="15" type="ORF">SAMN05660313_00904</name>
</gene>
<keyword evidence="5" id="KW-0808">Transferase</keyword>
<dbReference type="SUPFAM" id="SSF55874">
    <property type="entry name" value="ATPase domain of HSP90 chaperone/DNA topoisomerase II/histidine kinase"/>
    <property type="match status" value="1"/>
</dbReference>
<dbReference type="PANTHER" id="PTHR45569:SF1">
    <property type="entry name" value="SENSOR PROTEIN KDPD"/>
    <property type="match status" value="1"/>
</dbReference>
<dbReference type="Gene3D" id="1.20.120.620">
    <property type="entry name" value="Backbone structure of the membrane domain of e. Coli histidine kinase receptor kdpd"/>
    <property type="match status" value="1"/>
</dbReference>